<keyword evidence="5" id="KW-1185">Reference proteome</keyword>
<dbReference type="InterPro" id="IPR016181">
    <property type="entry name" value="Acyl_CoA_acyltransferase"/>
</dbReference>
<comment type="caution">
    <text evidence="4">The sequence shown here is derived from an EMBL/GenBank/DDBJ whole genome shotgun (WGS) entry which is preliminary data.</text>
</comment>
<name>A0AA37T1K5_9GAMM</name>
<dbReference type="GO" id="GO:0016747">
    <property type="term" value="F:acyltransferase activity, transferring groups other than amino-acyl groups"/>
    <property type="evidence" value="ECO:0007669"/>
    <property type="project" value="InterPro"/>
</dbReference>
<dbReference type="Pfam" id="PF02550">
    <property type="entry name" value="AcetylCoA_hydro"/>
    <property type="match status" value="1"/>
</dbReference>
<comment type="similarity">
    <text evidence="1">Belongs to the acetyl-CoA hydrolase/transferase family.</text>
</comment>
<gene>
    <name evidence="4" type="ORF">GCM10007877_00800</name>
</gene>
<dbReference type="PANTHER" id="PTHR21432:SF20">
    <property type="entry name" value="ACETYL-COA HYDROLASE"/>
    <property type="match status" value="1"/>
</dbReference>
<dbReference type="CDD" id="cd04301">
    <property type="entry name" value="NAT_SF"/>
    <property type="match status" value="1"/>
</dbReference>
<dbReference type="Gene3D" id="3.40.1080.10">
    <property type="entry name" value="Glutaconate Coenzyme A-transferase"/>
    <property type="match status" value="1"/>
</dbReference>
<dbReference type="SUPFAM" id="SSF100950">
    <property type="entry name" value="NagB/RpiA/CoA transferase-like"/>
    <property type="match status" value="2"/>
</dbReference>
<dbReference type="Pfam" id="PF13336">
    <property type="entry name" value="AcetylCoA_hyd_C"/>
    <property type="match status" value="1"/>
</dbReference>
<feature type="domain" description="N-acetyltransferase" evidence="3">
    <location>
        <begin position="455"/>
        <end position="610"/>
    </location>
</feature>
<dbReference type="EMBL" id="BSPD01000002">
    <property type="protein sequence ID" value="GLS24369.1"/>
    <property type="molecule type" value="Genomic_DNA"/>
</dbReference>
<dbReference type="GO" id="GO:0008775">
    <property type="term" value="F:acetate CoA-transferase activity"/>
    <property type="evidence" value="ECO:0007669"/>
    <property type="project" value="InterPro"/>
</dbReference>
<dbReference type="GO" id="GO:0006083">
    <property type="term" value="P:acetate metabolic process"/>
    <property type="evidence" value="ECO:0007669"/>
    <property type="project" value="InterPro"/>
</dbReference>
<dbReference type="AlphaFoldDB" id="A0AA37T1K5"/>
<dbReference type="Proteomes" id="UP001156870">
    <property type="component" value="Unassembled WGS sequence"/>
</dbReference>
<dbReference type="PROSITE" id="PS51186">
    <property type="entry name" value="GNAT"/>
    <property type="match status" value="1"/>
</dbReference>
<dbReference type="Pfam" id="PF13302">
    <property type="entry name" value="Acetyltransf_3"/>
    <property type="match status" value="1"/>
</dbReference>
<dbReference type="InterPro" id="IPR037171">
    <property type="entry name" value="NagB/RpiA_transferase-like"/>
</dbReference>
<evidence type="ECO:0000259" key="3">
    <source>
        <dbReference type="PROSITE" id="PS51186"/>
    </source>
</evidence>
<evidence type="ECO:0000256" key="2">
    <source>
        <dbReference type="ARBA" id="ARBA00022679"/>
    </source>
</evidence>
<keyword evidence="2" id="KW-0808">Transferase</keyword>
<dbReference type="Gene3D" id="3.40.1080.20">
    <property type="entry name" value="Acetyl-CoA hydrolase/transferase C-terminal domain"/>
    <property type="match status" value="1"/>
</dbReference>
<dbReference type="PANTHER" id="PTHR21432">
    <property type="entry name" value="ACETYL-COA HYDROLASE-RELATED"/>
    <property type="match status" value="1"/>
</dbReference>
<dbReference type="Gene3D" id="3.30.750.70">
    <property type="entry name" value="4-hydroxybutyrate coenzyme like domains"/>
    <property type="match status" value="1"/>
</dbReference>
<dbReference type="Gene3D" id="3.40.630.30">
    <property type="match status" value="1"/>
</dbReference>
<dbReference type="InterPro" id="IPR046433">
    <property type="entry name" value="ActCoA_hydro"/>
</dbReference>
<organism evidence="4 5">
    <name type="scientific">Marinibactrum halimedae</name>
    <dbReference type="NCBI Taxonomy" id="1444977"/>
    <lineage>
        <taxon>Bacteria</taxon>
        <taxon>Pseudomonadati</taxon>
        <taxon>Pseudomonadota</taxon>
        <taxon>Gammaproteobacteria</taxon>
        <taxon>Cellvibrionales</taxon>
        <taxon>Cellvibrionaceae</taxon>
        <taxon>Marinibactrum</taxon>
    </lineage>
</organism>
<protein>
    <recommendedName>
        <fullName evidence="3">N-acetyltransferase domain-containing protein</fullName>
    </recommendedName>
</protein>
<dbReference type="SUPFAM" id="SSF55729">
    <property type="entry name" value="Acyl-CoA N-acyltransferases (Nat)"/>
    <property type="match status" value="1"/>
</dbReference>
<accession>A0AA37T1K5</accession>
<evidence type="ECO:0000313" key="4">
    <source>
        <dbReference type="EMBL" id="GLS24369.1"/>
    </source>
</evidence>
<dbReference type="InterPro" id="IPR038460">
    <property type="entry name" value="AcetylCoA_hyd_C_sf"/>
</dbReference>
<sequence>MMHDLPAHPVWAELIRSGSRIYIGSGVGVPNALIDDLLQHSKKFHDIEVIQGYTVSPHRWFDQKYRNLFSINTFYISDDIVRQAVAAGWADYTPTKQSEISSLFTDDTLPLDAALVMVSPPDEYGYCSLGAAVDITMAATRQAKTIIAQINPAMPSTNGYTHIHLSEFAACIKHEQALPEMPIPERSDAIERIGQYLAMLVQHGATLHIGKGKAPSSVLKYLRNHKNLGVHGEMLCDGIMDLFKKGVINNRNKTFHPGKMLAGYCYGSQALYDFVHNNPHIEFYPSGYLESPTNIARNDNMVAINTALEVDLSGQVVTESKGYNFLKGIGSQVDFINGAAKSKGGMPIIAMSSTSQNGKVSRIVSHLSEGSGVVTTRSSVHYVVTEYGIASLKGLSIRERALELIRIAHPNFRQRLLEEVRKKYWVPDYAQRAPKDVPEFGHSQMKPILESGKDYFLRPLNPADERPLQEFFYSHTEESIRLRYNQYRKQLTRENSFHLVSVDQTKDLALCIAYQYASVVKIMAVGRYYFNDRDNTCEVAFITREEYQGKGLATRLLKEMTSIAKCRKIKKMVAYVLPENSPMLHVFDANGFTRILTGKRNEVHLEKQLDKD</sequence>
<evidence type="ECO:0000313" key="5">
    <source>
        <dbReference type="Proteomes" id="UP001156870"/>
    </source>
</evidence>
<dbReference type="InterPro" id="IPR000182">
    <property type="entry name" value="GNAT_dom"/>
</dbReference>
<dbReference type="InterPro" id="IPR026888">
    <property type="entry name" value="AcetylCoA_hyd_C"/>
</dbReference>
<reference evidence="4 5" key="1">
    <citation type="journal article" date="2014" name="Int. J. Syst. Evol. Microbiol.">
        <title>Complete genome sequence of Corynebacterium casei LMG S-19264T (=DSM 44701T), isolated from a smear-ripened cheese.</title>
        <authorList>
            <consortium name="US DOE Joint Genome Institute (JGI-PGF)"/>
            <person name="Walter F."/>
            <person name="Albersmeier A."/>
            <person name="Kalinowski J."/>
            <person name="Ruckert C."/>
        </authorList>
    </citation>
    <scope>NUCLEOTIDE SEQUENCE [LARGE SCALE GENOMIC DNA]</scope>
    <source>
        <strain evidence="4 5">NBRC 110095</strain>
    </source>
</reference>
<dbReference type="InterPro" id="IPR003702">
    <property type="entry name" value="ActCoA_hydro_N"/>
</dbReference>
<proteinExistence type="inferred from homology"/>
<dbReference type="RefSeq" id="WP_232594873.1">
    <property type="nucleotide sequence ID" value="NZ_BSPD01000002.1"/>
</dbReference>
<evidence type="ECO:0000256" key="1">
    <source>
        <dbReference type="ARBA" id="ARBA00009632"/>
    </source>
</evidence>